<protein>
    <submittedName>
        <fullName evidence="1">Uncharacterized protein</fullName>
    </submittedName>
</protein>
<dbReference type="AlphaFoldDB" id="A0AAV6UJM2"/>
<evidence type="ECO:0000313" key="1">
    <source>
        <dbReference type="EMBL" id="KAG8184452.1"/>
    </source>
</evidence>
<dbReference type="Proteomes" id="UP000827092">
    <property type="component" value="Unassembled WGS sequence"/>
</dbReference>
<name>A0AAV6UJM2_9ARAC</name>
<organism evidence="1 2">
    <name type="scientific">Oedothorax gibbosus</name>
    <dbReference type="NCBI Taxonomy" id="931172"/>
    <lineage>
        <taxon>Eukaryota</taxon>
        <taxon>Metazoa</taxon>
        <taxon>Ecdysozoa</taxon>
        <taxon>Arthropoda</taxon>
        <taxon>Chelicerata</taxon>
        <taxon>Arachnida</taxon>
        <taxon>Araneae</taxon>
        <taxon>Araneomorphae</taxon>
        <taxon>Entelegynae</taxon>
        <taxon>Araneoidea</taxon>
        <taxon>Linyphiidae</taxon>
        <taxon>Erigoninae</taxon>
        <taxon>Oedothorax</taxon>
    </lineage>
</organism>
<keyword evidence="2" id="KW-1185">Reference proteome</keyword>
<gene>
    <name evidence="1" type="ORF">JTE90_002301</name>
</gene>
<proteinExistence type="predicted"/>
<dbReference type="EMBL" id="JAFNEN010000372">
    <property type="protein sequence ID" value="KAG8184452.1"/>
    <property type="molecule type" value="Genomic_DNA"/>
</dbReference>
<comment type="caution">
    <text evidence="1">The sequence shown here is derived from an EMBL/GenBank/DDBJ whole genome shotgun (WGS) entry which is preliminary data.</text>
</comment>
<evidence type="ECO:0000313" key="2">
    <source>
        <dbReference type="Proteomes" id="UP000827092"/>
    </source>
</evidence>
<accession>A0AAV6UJM2</accession>
<reference evidence="1 2" key="1">
    <citation type="journal article" date="2022" name="Nat. Ecol. Evol.">
        <title>A masculinizing supergene underlies an exaggerated male reproductive morph in a spider.</title>
        <authorList>
            <person name="Hendrickx F."/>
            <person name="De Corte Z."/>
            <person name="Sonet G."/>
            <person name="Van Belleghem S.M."/>
            <person name="Kostlbacher S."/>
            <person name="Vangestel C."/>
        </authorList>
    </citation>
    <scope>NUCLEOTIDE SEQUENCE [LARGE SCALE GENOMIC DNA]</scope>
    <source>
        <strain evidence="1">W744_W776</strain>
    </source>
</reference>
<sequence length="220" mass="24414">MISVENIASELCNFKQQSCDRFTSLEEMIIQSKPGINKVVDADVNVPSANLVDNIDKNGFTTSSGKTFADVVSLSDPKTLPLNQVNKRGQQSTPKPVISGTSKISKLMPATRFPRRAAAFVSRLNPSTQAIEVQDFLSSLKLSHLKCVKMKTKFNSYSSFHIEILESDLQVLLDDGLWPEGCIIFKFFGRLKQDQILMDPNVNDIRNSSSSMIGDGHRDD</sequence>